<dbReference type="InterPro" id="IPR036388">
    <property type="entry name" value="WH-like_DNA-bd_sf"/>
</dbReference>
<dbReference type="GO" id="GO:0003677">
    <property type="term" value="F:DNA binding"/>
    <property type="evidence" value="ECO:0007669"/>
    <property type="project" value="UniProtKB-KW"/>
</dbReference>
<dbReference type="GO" id="GO:0051302">
    <property type="term" value="P:regulation of cell division"/>
    <property type="evidence" value="ECO:0007669"/>
    <property type="project" value="UniProtKB-ARBA"/>
</dbReference>
<evidence type="ECO:0000256" key="8">
    <source>
        <dbReference type="ARBA" id="ARBA00023163"/>
    </source>
</evidence>
<dbReference type="InterPro" id="IPR055141">
    <property type="entry name" value="TADA2A_B-like_dom"/>
</dbReference>
<dbReference type="PROSITE" id="PS51293">
    <property type="entry name" value="SANT"/>
    <property type="match status" value="1"/>
</dbReference>
<dbReference type="Gene3D" id="1.10.10.60">
    <property type="entry name" value="Homeodomain-like"/>
    <property type="match status" value="1"/>
</dbReference>
<dbReference type="GO" id="GO:0006338">
    <property type="term" value="P:chromatin remodeling"/>
    <property type="evidence" value="ECO:0007669"/>
    <property type="project" value="TreeGrafter"/>
</dbReference>
<dbReference type="InterPro" id="IPR009057">
    <property type="entry name" value="Homeodomain-like_sf"/>
</dbReference>
<dbReference type="Pfam" id="PF22941">
    <property type="entry name" value="TADA2A-like_3rd"/>
    <property type="match status" value="1"/>
</dbReference>
<evidence type="ECO:0000256" key="7">
    <source>
        <dbReference type="ARBA" id="ARBA00023125"/>
    </source>
</evidence>
<dbReference type="InterPro" id="IPR017884">
    <property type="entry name" value="SANT_dom"/>
</dbReference>
<name>A0A8C7U0U9_ONCMY</name>
<keyword evidence="8 10" id="KW-0804">Transcription</keyword>
<evidence type="ECO:0000313" key="16">
    <source>
        <dbReference type="Ensembl" id="ENSOMYP00000086621.2"/>
    </source>
</evidence>
<dbReference type="AlphaFoldDB" id="A0A8C7U0U9"/>
<reference evidence="16" key="3">
    <citation type="submission" date="2025-09" db="UniProtKB">
        <authorList>
            <consortium name="Ensembl"/>
        </authorList>
    </citation>
    <scope>IDENTIFICATION</scope>
</reference>
<dbReference type="Pfam" id="PF25299">
    <property type="entry name" value="ZZ_ADA2"/>
    <property type="match status" value="1"/>
</dbReference>
<gene>
    <name evidence="16" type="primary">tada2a</name>
</gene>
<sequence length="401" mass="46446">MDHLASFGNDPSDKPPCRGCSSNLVEPYIKCAECGPSPFLLCLQCFTRGFEFKKHESNHKYEIMTSDFPVLEPSWTAQEEMALLEAVMDCGFGNWQDVAYQMRTKNKEECEAHYMKNFINNPLFSSTLLNLRQIEEARTADTAIPFKPTDDPPRPTFDSLLSRDMAGYMPARADFMEEFDNYAEWDLKDIDFVDDDSDILHALKIAVVDIYHSRLKERGRRKKCNGLIQRFARVVGPIEHDKFIESHALEFELRREIGRLQEYRRAGIQSFCSAKVYERVKQVREDERRKRTMLVDVLQYIQDGRACQQWLSKQAAMRCAPPLNLTGLPGTEKLNDREKELCQVVRLVPGAYLEYKQALLNECRRQGGLRLAQARALIKIDVNKTRKIYDFLIKEGYINKA</sequence>
<dbReference type="Proteomes" id="UP000694395">
    <property type="component" value="Chromosome 27"/>
</dbReference>
<dbReference type="SUPFAM" id="SSF57850">
    <property type="entry name" value="RING/U-box"/>
    <property type="match status" value="1"/>
</dbReference>
<dbReference type="Ensembl" id="ENSOMYT00000094378.2">
    <property type="protein sequence ID" value="ENSOMYP00000086621.2"/>
    <property type="gene ID" value="ENSOMYG00000040056.2"/>
</dbReference>
<keyword evidence="6 10" id="KW-0805">Transcription regulation</keyword>
<dbReference type="PANTHER" id="PTHR12374:SF20">
    <property type="entry name" value="TRANSCRIPTIONAL ADAPTER 2-ALPHA"/>
    <property type="match status" value="1"/>
</dbReference>
<evidence type="ECO:0000256" key="5">
    <source>
        <dbReference type="ARBA" id="ARBA00022833"/>
    </source>
</evidence>
<dbReference type="Gene3D" id="1.10.10.10">
    <property type="entry name" value="Winged helix-like DNA-binding domain superfamily/Winged helix DNA-binding domain"/>
    <property type="match status" value="1"/>
</dbReference>
<dbReference type="PROSITE" id="PS50090">
    <property type="entry name" value="MYB_LIKE"/>
    <property type="match status" value="1"/>
</dbReference>
<dbReference type="FunFam" id="1.10.10.10:FF:000087">
    <property type="entry name" value="Transcriptional adapter 2"/>
    <property type="match status" value="1"/>
</dbReference>
<dbReference type="SMART" id="SM00717">
    <property type="entry name" value="SANT"/>
    <property type="match status" value="1"/>
</dbReference>
<dbReference type="GO" id="GO:0008270">
    <property type="term" value="F:zinc ion binding"/>
    <property type="evidence" value="ECO:0007669"/>
    <property type="project" value="UniProtKB-KW"/>
</dbReference>
<feature type="domain" description="Myb-like" evidence="12">
    <location>
        <begin position="74"/>
        <end position="118"/>
    </location>
</feature>
<evidence type="ECO:0000256" key="1">
    <source>
        <dbReference type="ARBA" id="ARBA00004286"/>
    </source>
</evidence>
<proteinExistence type="predicted"/>
<dbReference type="InterPro" id="IPR041983">
    <property type="entry name" value="ADA2-like_ZZ"/>
</dbReference>
<reference evidence="16" key="1">
    <citation type="submission" date="2020-07" db="EMBL/GenBank/DDBJ databases">
        <title>A long reads based de novo assembly of the rainbow trout Arlee double haploid line genome.</title>
        <authorList>
            <person name="Gao G."/>
            <person name="Palti Y."/>
        </authorList>
    </citation>
    <scope>NUCLEOTIDE SEQUENCE [LARGE SCALE GENOMIC DNA]</scope>
</reference>
<dbReference type="Pfam" id="PF04433">
    <property type="entry name" value="SWIRM"/>
    <property type="match status" value="1"/>
</dbReference>
<keyword evidence="7" id="KW-0238">DNA-binding</keyword>
<feature type="domain" description="SANT" evidence="15">
    <location>
        <begin position="70"/>
        <end position="122"/>
    </location>
</feature>
<dbReference type="CDD" id="cd00167">
    <property type="entry name" value="SANT"/>
    <property type="match status" value="1"/>
</dbReference>
<keyword evidence="2" id="KW-0158">Chromosome</keyword>
<keyword evidence="5" id="KW-0862">Zinc</keyword>
<dbReference type="SUPFAM" id="SSF46689">
    <property type="entry name" value="Homeodomain-like"/>
    <property type="match status" value="2"/>
</dbReference>
<evidence type="ECO:0000256" key="9">
    <source>
        <dbReference type="ARBA" id="ARBA00023242"/>
    </source>
</evidence>
<dbReference type="PROSITE" id="PS50135">
    <property type="entry name" value="ZF_ZZ_2"/>
    <property type="match status" value="1"/>
</dbReference>
<evidence type="ECO:0000256" key="6">
    <source>
        <dbReference type="ARBA" id="ARBA00023015"/>
    </source>
</evidence>
<dbReference type="Pfam" id="PF00249">
    <property type="entry name" value="Myb_DNA-binding"/>
    <property type="match status" value="1"/>
</dbReference>
<dbReference type="FunFam" id="3.30.60.90:FF:000020">
    <property type="entry name" value="Transcriptional adapter"/>
    <property type="match status" value="1"/>
</dbReference>
<evidence type="ECO:0000259" key="13">
    <source>
        <dbReference type="PROSITE" id="PS50135"/>
    </source>
</evidence>
<dbReference type="GeneTree" id="ENSGT00940000156751"/>
<keyword evidence="17" id="KW-1185">Reference proteome</keyword>
<dbReference type="GO" id="GO:0006357">
    <property type="term" value="P:regulation of transcription by RNA polymerase II"/>
    <property type="evidence" value="ECO:0007669"/>
    <property type="project" value="InterPro"/>
</dbReference>
<keyword evidence="4 11" id="KW-0863">Zinc-finger</keyword>
<dbReference type="InterPro" id="IPR007526">
    <property type="entry name" value="SWIRM"/>
</dbReference>
<dbReference type="InterPro" id="IPR001005">
    <property type="entry name" value="SANT/Myb"/>
</dbReference>
<feature type="domain" description="ZZ-type" evidence="13">
    <location>
        <begin position="12"/>
        <end position="69"/>
    </location>
</feature>
<dbReference type="InterPro" id="IPR000433">
    <property type="entry name" value="Znf_ZZ"/>
</dbReference>
<organism evidence="16 17">
    <name type="scientific">Oncorhynchus mykiss</name>
    <name type="common">Rainbow trout</name>
    <name type="synonym">Salmo gairdneri</name>
    <dbReference type="NCBI Taxonomy" id="8022"/>
    <lineage>
        <taxon>Eukaryota</taxon>
        <taxon>Metazoa</taxon>
        <taxon>Chordata</taxon>
        <taxon>Craniata</taxon>
        <taxon>Vertebrata</taxon>
        <taxon>Euteleostomi</taxon>
        <taxon>Actinopterygii</taxon>
        <taxon>Neopterygii</taxon>
        <taxon>Teleostei</taxon>
        <taxon>Protacanthopterygii</taxon>
        <taxon>Salmoniformes</taxon>
        <taxon>Salmonidae</taxon>
        <taxon>Salmoninae</taxon>
        <taxon>Oncorhynchus</taxon>
    </lineage>
</organism>
<dbReference type="GO" id="GO:0003682">
    <property type="term" value="F:chromatin binding"/>
    <property type="evidence" value="ECO:0007669"/>
    <property type="project" value="TreeGrafter"/>
</dbReference>
<comment type="subcellular location">
    <subcellularLocation>
        <location evidence="1">Chromosome</location>
    </subcellularLocation>
    <subcellularLocation>
        <location evidence="10">Nucleus</location>
    </subcellularLocation>
</comment>
<protein>
    <recommendedName>
        <fullName evidence="10">Transcriptional adapter</fullName>
    </recommendedName>
</protein>
<feature type="domain" description="SWIRM" evidence="14">
    <location>
        <begin position="314"/>
        <end position="401"/>
    </location>
</feature>
<dbReference type="FunFam" id="1.10.10.60:FF:000110">
    <property type="entry name" value="Transcriptional adapter"/>
    <property type="match status" value="1"/>
</dbReference>
<evidence type="ECO:0000259" key="12">
    <source>
        <dbReference type="PROSITE" id="PS50090"/>
    </source>
</evidence>
<evidence type="ECO:0000259" key="15">
    <source>
        <dbReference type="PROSITE" id="PS51293"/>
    </source>
</evidence>
<dbReference type="InterPro" id="IPR043145">
    <property type="entry name" value="Znf_ZZ_sf"/>
</dbReference>
<evidence type="ECO:0000313" key="17">
    <source>
        <dbReference type="Proteomes" id="UP000694395"/>
    </source>
</evidence>
<evidence type="ECO:0000256" key="2">
    <source>
        <dbReference type="ARBA" id="ARBA00022454"/>
    </source>
</evidence>
<dbReference type="GO" id="GO:0051726">
    <property type="term" value="P:regulation of cell cycle"/>
    <property type="evidence" value="ECO:0007669"/>
    <property type="project" value="UniProtKB-ARBA"/>
</dbReference>
<evidence type="ECO:0000256" key="11">
    <source>
        <dbReference type="PROSITE-ProRule" id="PRU00228"/>
    </source>
</evidence>
<keyword evidence="9 10" id="KW-0539">Nucleus</keyword>
<evidence type="ECO:0000259" key="14">
    <source>
        <dbReference type="PROSITE" id="PS50934"/>
    </source>
</evidence>
<evidence type="ECO:0000256" key="10">
    <source>
        <dbReference type="PIRNR" id="PIRNR025024"/>
    </source>
</evidence>
<dbReference type="Gene3D" id="3.30.60.90">
    <property type="match status" value="1"/>
</dbReference>
<evidence type="ECO:0000256" key="3">
    <source>
        <dbReference type="ARBA" id="ARBA00022723"/>
    </source>
</evidence>
<dbReference type="InterPro" id="IPR016827">
    <property type="entry name" value="Ada2/TADA2"/>
</dbReference>
<reference evidence="16" key="2">
    <citation type="submission" date="2025-08" db="UniProtKB">
        <authorList>
            <consortium name="Ensembl"/>
        </authorList>
    </citation>
    <scope>IDENTIFICATION</scope>
</reference>
<evidence type="ECO:0000256" key="4">
    <source>
        <dbReference type="ARBA" id="ARBA00022771"/>
    </source>
</evidence>
<dbReference type="PANTHER" id="PTHR12374">
    <property type="entry name" value="TRANSCRIPTIONAL ADAPTOR 2 ADA2 -RELATED"/>
    <property type="match status" value="1"/>
</dbReference>
<dbReference type="CDD" id="cd02335">
    <property type="entry name" value="ZZ_ADA2"/>
    <property type="match status" value="1"/>
</dbReference>
<dbReference type="PIRSF" id="PIRSF025024">
    <property type="entry name" value="Transcriptional_adaptor_2"/>
    <property type="match status" value="1"/>
</dbReference>
<dbReference type="PROSITE" id="PS50934">
    <property type="entry name" value="SWIRM"/>
    <property type="match status" value="1"/>
</dbReference>
<keyword evidence="3" id="KW-0479">Metal-binding</keyword>
<accession>A0A8C7U0U9</accession>
<dbReference type="GO" id="GO:0005634">
    <property type="term" value="C:nucleus"/>
    <property type="evidence" value="ECO:0007669"/>
    <property type="project" value="UniProtKB-SubCell"/>
</dbReference>
<dbReference type="GO" id="GO:0140672">
    <property type="term" value="C:ATAC complex"/>
    <property type="evidence" value="ECO:0007669"/>
    <property type="project" value="UniProtKB-ARBA"/>
</dbReference>
<dbReference type="GO" id="GO:0003713">
    <property type="term" value="F:transcription coactivator activity"/>
    <property type="evidence" value="ECO:0007669"/>
    <property type="project" value="InterPro"/>
</dbReference>